<accession>A0A372LIQ0</accession>
<proteinExistence type="predicted"/>
<dbReference type="Proteomes" id="UP000262939">
    <property type="component" value="Unassembled WGS sequence"/>
</dbReference>
<dbReference type="AlphaFoldDB" id="A0A372LIQ0"/>
<dbReference type="Pfam" id="PF10732">
    <property type="entry name" value="DUF2524"/>
    <property type="match status" value="1"/>
</dbReference>
<keyword evidence="3" id="KW-1185">Reference proteome</keyword>
<feature type="coiled-coil region" evidence="1">
    <location>
        <begin position="11"/>
        <end position="84"/>
    </location>
</feature>
<sequence>MATRQSVENCIQQCEDALRFATQEYRDASRQEHDSTFDDLHFSTAQMELENAVNTIVILNNSANQQQREQLHRMRLQVQQMQNRLILLNHDR</sequence>
<protein>
    <submittedName>
        <fullName evidence="2">DUF2524 family protein</fullName>
    </submittedName>
</protein>
<dbReference type="EMBL" id="QVTD01000002">
    <property type="protein sequence ID" value="RFU66279.1"/>
    <property type="molecule type" value="Genomic_DNA"/>
</dbReference>
<evidence type="ECO:0000256" key="1">
    <source>
        <dbReference type="SAM" id="Coils"/>
    </source>
</evidence>
<dbReference type="RefSeq" id="WP_117320802.1">
    <property type="nucleotide sequence ID" value="NZ_QVTD01000002.1"/>
</dbReference>
<name>A0A372LIQ0_9BACI</name>
<keyword evidence="1" id="KW-0175">Coiled coil</keyword>
<evidence type="ECO:0000313" key="3">
    <source>
        <dbReference type="Proteomes" id="UP000262939"/>
    </source>
</evidence>
<evidence type="ECO:0000313" key="2">
    <source>
        <dbReference type="EMBL" id="RFU66279.1"/>
    </source>
</evidence>
<dbReference type="OrthoDB" id="2970872at2"/>
<comment type="caution">
    <text evidence="2">The sequence shown here is derived from an EMBL/GenBank/DDBJ whole genome shotgun (WGS) entry which is preliminary data.</text>
</comment>
<dbReference type="InterPro" id="IPR019668">
    <property type="entry name" value="Uncharacterised_YtzC"/>
</dbReference>
<reference evidence="2 3" key="1">
    <citation type="submission" date="2018-08" db="EMBL/GenBank/DDBJ databases">
        <title>Bacillus chawlae sp. nov., Bacillus glennii sp. nov., and Bacillus saganii sp. nov. Isolated from the Vehicle Assembly Building at Kennedy Space Center where the Viking Spacecraft were Assembled.</title>
        <authorList>
            <person name="Seuylemezian A."/>
            <person name="Vaishampayan P."/>
        </authorList>
    </citation>
    <scope>NUCLEOTIDE SEQUENCE [LARGE SCALE GENOMIC DNA]</scope>
    <source>
        <strain evidence="2 3">V44-8</strain>
    </source>
</reference>
<gene>
    <name evidence="2" type="ORF">D0466_01520</name>
</gene>
<organism evidence="2 3">
    <name type="scientific">Peribacillus glennii</name>
    <dbReference type="NCBI Taxonomy" id="2303991"/>
    <lineage>
        <taxon>Bacteria</taxon>
        <taxon>Bacillati</taxon>
        <taxon>Bacillota</taxon>
        <taxon>Bacilli</taxon>
        <taxon>Bacillales</taxon>
        <taxon>Bacillaceae</taxon>
        <taxon>Peribacillus</taxon>
    </lineage>
</organism>